<evidence type="ECO:0008006" key="4">
    <source>
        <dbReference type="Google" id="ProtNLM"/>
    </source>
</evidence>
<evidence type="ECO:0000313" key="3">
    <source>
        <dbReference type="Proteomes" id="UP000324222"/>
    </source>
</evidence>
<dbReference type="EMBL" id="VSRR010046356">
    <property type="protein sequence ID" value="MPC77647.1"/>
    <property type="molecule type" value="Genomic_DNA"/>
</dbReference>
<keyword evidence="3" id="KW-1185">Reference proteome</keyword>
<protein>
    <recommendedName>
        <fullName evidence="4">Secreted protein</fullName>
    </recommendedName>
</protein>
<organism evidence="2 3">
    <name type="scientific">Portunus trituberculatus</name>
    <name type="common">Swimming crab</name>
    <name type="synonym">Neptunus trituberculatus</name>
    <dbReference type="NCBI Taxonomy" id="210409"/>
    <lineage>
        <taxon>Eukaryota</taxon>
        <taxon>Metazoa</taxon>
        <taxon>Ecdysozoa</taxon>
        <taxon>Arthropoda</taxon>
        <taxon>Crustacea</taxon>
        <taxon>Multicrustacea</taxon>
        <taxon>Malacostraca</taxon>
        <taxon>Eumalacostraca</taxon>
        <taxon>Eucarida</taxon>
        <taxon>Decapoda</taxon>
        <taxon>Pleocyemata</taxon>
        <taxon>Brachyura</taxon>
        <taxon>Eubrachyura</taxon>
        <taxon>Portunoidea</taxon>
        <taxon>Portunidae</taxon>
        <taxon>Portuninae</taxon>
        <taxon>Portunus</taxon>
    </lineage>
</organism>
<dbReference type="AlphaFoldDB" id="A0A5B7I825"/>
<dbReference type="Proteomes" id="UP000324222">
    <property type="component" value="Unassembled WGS sequence"/>
</dbReference>
<proteinExistence type="predicted"/>
<comment type="caution">
    <text evidence="2">The sequence shown here is derived from an EMBL/GenBank/DDBJ whole genome shotgun (WGS) entry which is preliminary data.</text>
</comment>
<evidence type="ECO:0000313" key="2">
    <source>
        <dbReference type="EMBL" id="MPC77647.1"/>
    </source>
</evidence>
<keyword evidence="1" id="KW-0732">Signal</keyword>
<accession>A0A5B7I825</accession>
<feature type="signal peptide" evidence="1">
    <location>
        <begin position="1"/>
        <end position="15"/>
    </location>
</feature>
<gene>
    <name evidence="2" type="ORF">E2C01_072106</name>
</gene>
<feature type="chain" id="PRO_5022975479" description="Secreted protein" evidence="1">
    <location>
        <begin position="16"/>
        <end position="89"/>
    </location>
</feature>
<sequence length="89" mass="9833">MVVVVVVAVVVVVEQVVMRTSIGEEEAAAVEEAGFTARRVAFKRPLHLIFIEAPENESRLHPQAPNTKRTSKAKVQVLPRLYPRASSVK</sequence>
<reference evidence="2 3" key="1">
    <citation type="submission" date="2019-05" db="EMBL/GenBank/DDBJ databases">
        <title>Another draft genome of Portunus trituberculatus and its Hox gene families provides insights of decapod evolution.</title>
        <authorList>
            <person name="Jeong J.-H."/>
            <person name="Song I."/>
            <person name="Kim S."/>
            <person name="Choi T."/>
            <person name="Kim D."/>
            <person name="Ryu S."/>
            <person name="Kim W."/>
        </authorList>
    </citation>
    <scope>NUCLEOTIDE SEQUENCE [LARGE SCALE GENOMIC DNA]</scope>
    <source>
        <tissue evidence="2">Muscle</tissue>
    </source>
</reference>
<name>A0A5B7I825_PORTR</name>
<evidence type="ECO:0000256" key="1">
    <source>
        <dbReference type="SAM" id="SignalP"/>
    </source>
</evidence>